<evidence type="ECO:0000313" key="4">
    <source>
        <dbReference type="Proteomes" id="UP000201169"/>
    </source>
</evidence>
<dbReference type="CDD" id="cd03789">
    <property type="entry name" value="GT9_LPS_heptosyltransferase"/>
    <property type="match status" value="1"/>
</dbReference>
<dbReference type="OrthoDB" id="9797795at2"/>
<dbReference type="AlphaFoldDB" id="A0A222MWI2"/>
<dbReference type="GO" id="GO:0005829">
    <property type="term" value="C:cytosol"/>
    <property type="evidence" value="ECO:0007669"/>
    <property type="project" value="TreeGrafter"/>
</dbReference>
<sequence>MNNHDKKYIFVNLPTWLGDAVMCSAALKALFAHFKDYHFVLFGSFVSCELFKDLQNVSIELENKKKRYLNYIKFAKKYKFDYAFSFRSAASARILLFLLKTKKRYVYNKYKHQDKHQVLRYIKFIEESLNIDIEDKELFLPFKKIKSDKKLLGISAGAKYGEAKIWEPSYFASSALSLKDTHTILLFGSKEELELNKSIEEELLKGGARVVNLCGKTSIKELCEHISSLDLLLCNDSGAMHIGAVYKIKTAAIFGPTNFTKTSPWLNENARLLHLNLPCMPCMKRICPLKHNACMRDLKPDFVISVLKDLV</sequence>
<evidence type="ECO:0000256" key="2">
    <source>
        <dbReference type="ARBA" id="ARBA00022679"/>
    </source>
</evidence>
<evidence type="ECO:0000256" key="1">
    <source>
        <dbReference type="ARBA" id="ARBA00022676"/>
    </source>
</evidence>
<dbReference type="EC" id="2.4.1.-" evidence="3"/>
<dbReference type="InterPro" id="IPR002201">
    <property type="entry name" value="Glyco_trans_9"/>
</dbReference>
<gene>
    <name evidence="3" type="primary">waaF</name>
    <name evidence="3" type="ORF">CAV_0328</name>
</gene>
<dbReference type="InterPro" id="IPR051199">
    <property type="entry name" value="LPS_LOS_Heptosyltrfase"/>
</dbReference>
<proteinExistence type="predicted"/>
<dbReference type="Gene3D" id="3.40.50.2000">
    <property type="entry name" value="Glycogen Phosphorylase B"/>
    <property type="match status" value="2"/>
</dbReference>
<keyword evidence="4" id="KW-1185">Reference proteome</keyword>
<evidence type="ECO:0000313" key="3">
    <source>
        <dbReference type="EMBL" id="ASQ29996.1"/>
    </source>
</evidence>
<dbReference type="RefSeq" id="WP_094752795.1">
    <property type="nucleotide sequence ID" value="NZ_CP022347.1"/>
</dbReference>
<dbReference type="KEGG" id="cavi:CAV_0328"/>
<dbReference type="PANTHER" id="PTHR30160:SF7">
    <property type="entry name" value="ADP-HEPTOSE--LPS HEPTOSYLTRANSFERASE 2"/>
    <property type="match status" value="1"/>
</dbReference>
<name>A0A222MWI2_9BACT</name>
<organism evidence="3 4">
    <name type="scientific">Campylobacter avium LMG 24591</name>
    <dbReference type="NCBI Taxonomy" id="522484"/>
    <lineage>
        <taxon>Bacteria</taxon>
        <taxon>Pseudomonadati</taxon>
        <taxon>Campylobacterota</taxon>
        <taxon>Epsilonproteobacteria</taxon>
        <taxon>Campylobacterales</taxon>
        <taxon>Campylobacteraceae</taxon>
        <taxon>Campylobacter</taxon>
    </lineage>
</organism>
<protein>
    <submittedName>
        <fullName evidence="3">Heptosyltransferase II</fullName>
        <ecNumber evidence="3">2.4.1.-</ecNumber>
    </submittedName>
</protein>
<dbReference type="GO" id="GO:0009244">
    <property type="term" value="P:lipopolysaccharide core region biosynthetic process"/>
    <property type="evidence" value="ECO:0007669"/>
    <property type="project" value="TreeGrafter"/>
</dbReference>
<dbReference type="Pfam" id="PF01075">
    <property type="entry name" value="Glyco_transf_9"/>
    <property type="match status" value="1"/>
</dbReference>
<reference evidence="3 4" key="1">
    <citation type="submission" date="2017-07" db="EMBL/GenBank/DDBJ databases">
        <title>Analysis of two Campylobacter avium genomes and identification of a novel hippuricase gene.</title>
        <authorList>
            <person name="Miller W.G."/>
            <person name="Chapman M.H."/>
            <person name="Yee E."/>
            <person name="Revez J."/>
            <person name="Bono J.L."/>
            <person name="Rossi M."/>
        </authorList>
    </citation>
    <scope>NUCLEOTIDE SEQUENCE [LARGE SCALE GENOMIC DNA]</scope>
    <source>
        <strain evidence="3 4">LMG 24591</strain>
    </source>
</reference>
<accession>A0A222MWI2</accession>
<keyword evidence="2 3" id="KW-0808">Transferase</keyword>
<dbReference type="SUPFAM" id="SSF53756">
    <property type="entry name" value="UDP-Glycosyltransferase/glycogen phosphorylase"/>
    <property type="match status" value="1"/>
</dbReference>
<dbReference type="EMBL" id="CP022347">
    <property type="protein sequence ID" value="ASQ29996.1"/>
    <property type="molecule type" value="Genomic_DNA"/>
</dbReference>
<dbReference type="Proteomes" id="UP000201169">
    <property type="component" value="Chromosome"/>
</dbReference>
<dbReference type="GO" id="GO:0008713">
    <property type="term" value="F:ADP-heptose-lipopolysaccharide heptosyltransferase activity"/>
    <property type="evidence" value="ECO:0007669"/>
    <property type="project" value="TreeGrafter"/>
</dbReference>
<dbReference type="PANTHER" id="PTHR30160">
    <property type="entry name" value="TETRAACYLDISACCHARIDE 4'-KINASE-RELATED"/>
    <property type="match status" value="1"/>
</dbReference>
<keyword evidence="1 3" id="KW-0328">Glycosyltransferase</keyword>